<sequence>MKSIDVSQLSYPSMKEVAENMSQLAQNGEKPKTAMKGGIWVIREGITPVELYCYLNARFGPPNGIQMLFRSDDSDNLIHWHYTFNYKDETIEIMCMTFRLEIIHSIEFDSPSDAKVEFIKDLKKDFSVYGKNISKFRDKIEKWQLFINPFFRIKSVIEHQLEKLEALKIEELEPLSYPSSAEDLEKLKDRMNHAGELYIEATALGLNIRMLAPVYAESFINLIIFLLAEDDIKTDKRMYDSIVRQQIDIRIKGLHRNCKGFFQAVDYNNTEACKAFHTLMNNRNDLLHGNVDPKKLAYETVYFDGKIPLFNDYRNFSFYSWEASIRNVTPDLAIGDYQVVQDLIAHILICLEDNIRAEVCRFLETKDPGWNESTKRPGILFPSHLVDMFPKFEDEEFNKRVN</sequence>
<reference evidence="1 2" key="1">
    <citation type="submission" date="2020-09" db="EMBL/GenBank/DDBJ databases">
        <title>Complete genome sequence of an Arctic sea ice bacterium Marinomonas arctica BSI20414.</title>
        <authorList>
            <person name="Liao L."/>
            <person name="Chen B."/>
        </authorList>
    </citation>
    <scope>NUCLEOTIDE SEQUENCE [LARGE SCALE GENOMIC DNA]</scope>
    <source>
        <strain evidence="1 2">BSI20414</strain>
    </source>
</reference>
<evidence type="ECO:0000313" key="1">
    <source>
        <dbReference type="EMBL" id="QNT07147.1"/>
    </source>
</evidence>
<dbReference type="KEGG" id="mard:IBG28_05815"/>
<accession>A0A7H1J9I1</accession>
<dbReference type="OrthoDB" id="1491436at2"/>
<evidence type="ECO:0008006" key="3">
    <source>
        <dbReference type="Google" id="ProtNLM"/>
    </source>
</evidence>
<protein>
    <recommendedName>
        <fullName evidence="3">Apea-like HEPN domain-containing protein</fullName>
    </recommendedName>
</protein>
<organism evidence="1 2">
    <name type="scientific">Marinomonas arctica</name>
    <dbReference type="NCBI Taxonomy" id="383750"/>
    <lineage>
        <taxon>Bacteria</taxon>
        <taxon>Pseudomonadati</taxon>
        <taxon>Pseudomonadota</taxon>
        <taxon>Gammaproteobacteria</taxon>
        <taxon>Oceanospirillales</taxon>
        <taxon>Oceanospirillaceae</taxon>
        <taxon>Marinomonas</taxon>
    </lineage>
</organism>
<gene>
    <name evidence="1" type="ORF">IBG28_05815</name>
</gene>
<evidence type="ECO:0000313" key="2">
    <source>
        <dbReference type="Proteomes" id="UP000516370"/>
    </source>
</evidence>
<dbReference type="Proteomes" id="UP000516370">
    <property type="component" value="Chromosome"/>
</dbReference>
<dbReference type="RefSeq" id="WP_111606384.1">
    <property type="nucleotide sequence ID" value="NZ_BMLJ01000005.1"/>
</dbReference>
<keyword evidence="2" id="KW-1185">Reference proteome</keyword>
<name>A0A7H1J9I1_9GAMM</name>
<dbReference type="EMBL" id="CP061081">
    <property type="protein sequence ID" value="QNT07147.1"/>
    <property type="molecule type" value="Genomic_DNA"/>
</dbReference>
<dbReference type="AlphaFoldDB" id="A0A7H1J9I1"/>
<proteinExistence type="predicted"/>